<dbReference type="PANTHER" id="PTHR42774">
    <property type="entry name" value="PHOSPHOTRANSFERASE SYSTEM TRANSPORT PROTEIN"/>
    <property type="match status" value="1"/>
</dbReference>
<dbReference type="PRINTS" id="PR00990">
    <property type="entry name" value="RIBOKINASE"/>
</dbReference>
<dbReference type="Proteomes" id="UP000185663">
    <property type="component" value="Chromosome I"/>
</dbReference>
<dbReference type="STRING" id="545619.SAMN04489860_2182"/>
<evidence type="ECO:0000256" key="1">
    <source>
        <dbReference type="ARBA" id="ARBA00010688"/>
    </source>
</evidence>
<dbReference type="InterPro" id="IPR052562">
    <property type="entry name" value="Ketohexokinase-related"/>
</dbReference>
<evidence type="ECO:0000313" key="7">
    <source>
        <dbReference type="Proteomes" id="UP000185663"/>
    </source>
</evidence>
<evidence type="ECO:0000256" key="2">
    <source>
        <dbReference type="ARBA" id="ARBA00022679"/>
    </source>
</evidence>
<proteinExistence type="inferred from homology"/>
<evidence type="ECO:0000313" key="6">
    <source>
        <dbReference type="EMBL" id="SDS71159.1"/>
    </source>
</evidence>
<dbReference type="EMBL" id="LT629776">
    <property type="protein sequence ID" value="SDS71159.1"/>
    <property type="molecule type" value="Genomic_DNA"/>
</dbReference>
<evidence type="ECO:0000256" key="4">
    <source>
        <dbReference type="RuleBase" id="RU003704"/>
    </source>
</evidence>
<dbReference type="InterPro" id="IPR002173">
    <property type="entry name" value="Carboh/pur_kinase_PfkB_CS"/>
</dbReference>
<keyword evidence="7" id="KW-1185">Reference proteome</keyword>
<feature type="domain" description="Carbohydrate kinase PfkB" evidence="5">
    <location>
        <begin position="2"/>
        <end position="281"/>
    </location>
</feature>
<dbReference type="SUPFAM" id="SSF53613">
    <property type="entry name" value="Ribokinase-like"/>
    <property type="match status" value="1"/>
</dbReference>
<dbReference type="InterPro" id="IPR029056">
    <property type="entry name" value="Ribokinase-like"/>
</dbReference>
<sequence>MIVCCGLLTVDVLQTVERLPRPDEKVVARQLAVDFGGPAANAAATAVALGSGVRLVASVGDGPLAQVARSGLDRAGVTVADVADGGDPALSTVLVTAGTGERAVVSTNATSAVGASVEVDGLARGMGPGDVLLVDGHLPGVALGLAREVRRRGGIVVMDAGSWKPGTSELVAASDLVVASADFCIPTDLRESGRGVVETLRSWGPRTVAQSAGGASFVASVRGVPTTILVRRPDRVVDTLGAGDVLHGALAAFCDQGLDDGVALQRAADVATVSVGHSGARGWIVEP</sequence>
<keyword evidence="2 4" id="KW-0808">Transferase</keyword>
<organism evidence="6 7">
    <name type="scientific">Paraoerskovia marina</name>
    <dbReference type="NCBI Taxonomy" id="545619"/>
    <lineage>
        <taxon>Bacteria</taxon>
        <taxon>Bacillati</taxon>
        <taxon>Actinomycetota</taxon>
        <taxon>Actinomycetes</taxon>
        <taxon>Micrococcales</taxon>
        <taxon>Cellulomonadaceae</taxon>
        <taxon>Paraoerskovia</taxon>
    </lineage>
</organism>
<name>A0A1H1UGZ8_9CELL</name>
<keyword evidence="3 4" id="KW-0418">Kinase</keyword>
<dbReference type="AlphaFoldDB" id="A0A1H1UGZ8"/>
<protein>
    <submittedName>
        <fullName evidence="6">Sugar or nucleoside kinase, ribokinase family</fullName>
    </submittedName>
</protein>
<dbReference type="RefSeq" id="WP_083372504.1">
    <property type="nucleotide sequence ID" value="NZ_LT629776.1"/>
</dbReference>
<dbReference type="InterPro" id="IPR011611">
    <property type="entry name" value="PfkB_dom"/>
</dbReference>
<dbReference type="GO" id="GO:0016301">
    <property type="term" value="F:kinase activity"/>
    <property type="evidence" value="ECO:0007669"/>
    <property type="project" value="UniProtKB-KW"/>
</dbReference>
<evidence type="ECO:0000256" key="3">
    <source>
        <dbReference type="ARBA" id="ARBA00022777"/>
    </source>
</evidence>
<dbReference type="InterPro" id="IPR002139">
    <property type="entry name" value="Ribo/fructo_kinase"/>
</dbReference>
<gene>
    <name evidence="6" type="ORF">SAMN04489860_2182</name>
</gene>
<comment type="similarity">
    <text evidence="1 4">Belongs to the carbohydrate kinase PfkB family.</text>
</comment>
<dbReference type="PROSITE" id="PS00584">
    <property type="entry name" value="PFKB_KINASES_2"/>
    <property type="match status" value="1"/>
</dbReference>
<reference evidence="6 7" key="1">
    <citation type="submission" date="2016-10" db="EMBL/GenBank/DDBJ databases">
        <authorList>
            <person name="de Groot N.N."/>
        </authorList>
    </citation>
    <scope>NUCLEOTIDE SEQUENCE [LARGE SCALE GENOMIC DNA]</scope>
    <source>
        <strain evidence="6 7">DSM 22126</strain>
    </source>
</reference>
<dbReference type="eggNOG" id="COG0524">
    <property type="taxonomic scope" value="Bacteria"/>
</dbReference>
<dbReference type="OrthoDB" id="9795789at2"/>
<dbReference type="Pfam" id="PF00294">
    <property type="entry name" value="PfkB"/>
    <property type="match status" value="1"/>
</dbReference>
<dbReference type="Gene3D" id="3.40.1190.20">
    <property type="match status" value="1"/>
</dbReference>
<dbReference type="PANTHER" id="PTHR42774:SF3">
    <property type="entry name" value="KETOHEXOKINASE"/>
    <property type="match status" value="1"/>
</dbReference>
<accession>A0A1H1UGZ8</accession>
<evidence type="ECO:0000259" key="5">
    <source>
        <dbReference type="Pfam" id="PF00294"/>
    </source>
</evidence>